<name>A0A6L2LYN8_TANCI</name>
<dbReference type="PANTHER" id="PTHR11439">
    <property type="entry name" value="GAG-POL-RELATED RETROTRANSPOSON"/>
    <property type="match status" value="1"/>
</dbReference>
<feature type="region of interest" description="Disordered" evidence="1">
    <location>
        <begin position="372"/>
        <end position="407"/>
    </location>
</feature>
<accession>A0A6L2LYN8</accession>
<reference evidence="3" key="1">
    <citation type="journal article" date="2019" name="Sci. Rep.">
        <title>Draft genome of Tanacetum cinerariifolium, the natural source of mosquito coil.</title>
        <authorList>
            <person name="Yamashiro T."/>
            <person name="Shiraishi A."/>
            <person name="Satake H."/>
            <person name="Nakayama K."/>
        </authorList>
    </citation>
    <scope>NUCLEOTIDE SEQUENCE</scope>
</reference>
<dbReference type="EMBL" id="BKCJ010005168">
    <property type="protein sequence ID" value="GEU65265.1"/>
    <property type="molecule type" value="Genomic_DNA"/>
</dbReference>
<dbReference type="InterPro" id="IPR013103">
    <property type="entry name" value="RVT_2"/>
</dbReference>
<dbReference type="Pfam" id="PF07727">
    <property type="entry name" value="RVT_2"/>
    <property type="match status" value="1"/>
</dbReference>
<dbReference type="AlphaFoldDB" id="A0A6L2LYN8"/>
<feature type="domain" description="Reverse transcriptase Ty1/copia-type" evidence="2">
    <location>
        <begin position="460"/>
        <end position="600"/>
    </location>
</feature>
<protein>
    <submittedName>
        <fullName evidence="3">Retrovirus-related Pol polyprotein from transposon TNT 1-94</fullName>
    </submittedName>
</protein>
<evidence type="ECO:0000259" key="2">
    <source>
        <dbReference type="Pfam" id="PF07727"/>
    </source>
</evidence>
<comment type="caution">
    <text evidence="3">The sequence shown here is derived from an EMBL/GenBank/DDBJ whole genome shotgun (WGS) entry which is preliminary data.</text>
</comment>
<gene>
    <name evidence="3" type="ORF">Tci_037243</name>
</gene>
<dbReference type="InterPro" id="IPR043502">
    <property type="entry name" value="DNA/RNA_pol_sf"/>
</dbReference>
<sequence>MLNKENYVPWLSRLLCYAKSRPNGKLIYNSIINGLYVRRMIPKPGDQNCEVHVNETFHKQTDDELSEKELKQVKADDQAIQTILLRLPEDIYAAIEKKKAKLFNEWERFTSTDGESIESYYHRFSKLMNDFKRNEHFPEKIASNLKFLNNLQPEWSRHVTIVHETKHLHTADYTQVYDFLKYNQKENPNGKGNIVATRAEGNATGYNADLDEIEEVNANYILMANLQQASTSGTQTDKAPVYDSDGLVELGEECKYDKILYDKAYNDIQQKIEQFQAQLGDLKGLPKIDETHALSKLVTSNSIPTPQESKVVNNDNVIAPGMFWIKPFKPSREEKYVPIKVRASVRTNPITVSQPHFITKIDVNFDSNGLSSIGVDNTTKTRRPRSKSNTKNDRVPSESKSSFIKNKEVEVEEHPKNLLLSKNKKHMSLNNDREDIGKLCAKGDIGFFIVYSADSCAYRVYNRRKKKVMETINTRLVVRGYRQEDGIDFEESIALVARMEAIRIFLAYAAHKSLTIFQMDVKTAFLHGTLKEDVYVCQPEGFIDADYPSQVYKLKKALYGLKEAPRAWYDELSTFLLHNHFFKGTIDLTLFIRCFSDDILVDSGFELTGFSDADYARCKDTFKSTSSGAQFLGEKLVSWSSKKQDCMAPLSTEAYYVSPSACFAQVL</sequence>
<dbReference type="CDD" id="cd09272">
    <property type="entry name" value="RNase_HI_RT_Ty1"/>
    <property type="match status" value="1"/>
</dbReference>
<organism evidence="3">
    <name type="scientific">Tanacetum cinerariifolium</name>
    <name type="common">Dalmatian daisy</name>
    <name type="synonym">Chrysanthemum cinerariifolium</name>
    <dbReference type="NCBI Taxonomy" id="118510"/>
    <lineage>
        <taxon>Eukaryota</taxon>
        <taxon>Viridiplantae</taxon>
        <taxon>Streptophyta</taxon>
        <taxon>Embryophyta</taxon>
        <taxon>Tracheophyta</taxon>
        <taxon>Spermatophyta</taxon>
        <taxon>Magnoliopsida</taxon>
        <taxon>eudicotyledons</taxon>
        <taxon>Gunneridae</taxon>
        <taxon>Pentapetalae</taxon>
        <taxon>asterids</taxon>
        <taxon>campanulids</taxon>
        <taxon>Asterales</taxon>
        <taxon>Asteraceae</taxon>
        <taxon>Asteroideae</taxon>
        <taxon>Anthemideae</taxon>
        <taxon>Anthemidinae</taxon>
        <taxon>Tanacetum</taxon>
    </lineage>
</organism>
<evidence type="ECO:0000256" key="1">
    <source>
        <dbReference type="SAM" id="MobiDB-lite"/>
    </source>
</evidence>
<dbReference type="PANTHER" id="PTHR11439:SF509">
    <property type="entry name" value="RNA-DIRECTED DNA POLYMERASE"/>
    <property type="match status" value="1"/>
</dbReference>
<evidence type="ECO:0000313" key="3">
    <source>
        <dbReference type="EMBL" id="GEU65265.1"/>
    </source>
</evidence>
<dbReference type="SUPFAM" id="SSF56672">
    <property type="entry name" value="DNA/RNA polymerases"/>
    <property type="match status" value="1"/>
</dbReference>
<proteinExistence type="predicted"/>